<dbReference type="AlphaFoldDB" id="A0A378RJ01"/>
<name>A0A378RJ01_MYROD</name>
<dbReference type="PANTHER" id="PTHR12526">
    <property type="entry name" value="GLYCOSYLTRANSFERASE"/>
    <property type="match status" value="1"/>
</dbReference>
<keyword evidence="1" id="KW-0328">Glycosyltransferase</keyword>
<dbReference type="Pfam" id="PF13692">
    <property type="entry name" value="Glyco_trans_1_4"/>
    <property type="match status" value="1"/>
</dbReference>
<dbReference type="RefSeq" id="WP_115090058.1">
    <property type="nucleotide sequence ID" value="NZ_CP068107.1"/>
</dbReference>
<dbReference type="EMBL" id="UGQL01000001">
    <property type="protein sequence ID" value="STZ27036.1"/>
    <property type="molecule type" value="Genomic_DNA"/>
</dbReference>
<accession>A0A378RJ01</accession>
<sequence>MKQKLVFVTGIYPLFKGGAEYQMRLIADRLKEEYEIVFLYLGDVPGQQVAQTRVEEIEGYKTYFIKSCTKLDSLTLKYTYGKRIYEVLKKEKPDFVYQRVLKFMSYYISKYQKELGYQHFIHVADLFTLQFNTESLRGKFNYHFFKKTVANKSQFIVQTGEQEQALQQLQVKPILQVYNMHPTLNEDIMPFIEQKIQQDVAHIVWVANIKPIKQLEIFVDLAEQLKDNPAFHFDLIGSIQDQAYAQPILERMARLNNTTHYQGKDNTFVNDYLLKNASLVLNTSVSEGFSNVFIQSWLRGIPVLSLNSDPDQLFIKHPVLGACTQGSVEQLKEQLLQLVQTTAYKNNAIGCFEISTKLFSFENITRIKQLLEKK</sequence>
<dbReference type="Gene3D" id="3.40.50.2000">
    <property type="entry name" value="Glycogen Phosphorylase B"/>
    <property type="match status" value="2"/>
</dbReference>
<dbReference type="GO" id="GO:0016757">
    <property type="term" value="F:glycosyltransferase activity"/>
    <property type="evidence" value="ECO:0007669"/>
    <property type="project" value="UniProtKB-KW"/>
</dbReference>
<organism evidence="1 2">
    <name type="scientific">Myroides odoratus</name>
    <name type="common">Flavobacterium odoratum</name>
    <dbReference type="NCBI Taxonomy" id="256"/>
    <lineage>
        <taxon>Bacteria</taxon>
        <taxon>Pseudomonadati</taxon>
        <taxon>Bacteroidota</taxon>
        <taxon>Flavobacteriia</taxon>
        <taxon>Flavobacteriales</taxon>
        <taxon>Flavobacteriaceae</taxon>
        <taxon>Myroides</taxon>
    </lineage>
</organism>
<proteinExistence type="predicted"/>
<dbReference type="Proteomes" id="UP000255024">
    <property type="component" value="Unassembled WGS sequence"/>
</dbReference>
<reference evidence="1 2" key="1">
    <citation type="submission" date="2018-06" db="EMBL/GenBank/DDBJ databases">
        <authorList>
            <consortium name="Pathogen Informatics"/>
            <person name="Doyle S."/>
        </authorList>
    </citation>
    <scope>NUCLEOTIDE SEQUENCE [LARGE SCALE GENOMIC DNA]</scope>
    <source>
        <strain evidence="1 2">NCTC11179</strain>
    </source>
</reference>
<dbReference type="PANTHER" id="PTHR12526:SF630">
    <property type="entry name" value="GLYCOSYLTRANSFERASE"/>
    <property type="match status" value="1"/>
</dbReference>
<gene>
    <name evidence="1" type="ORF">NCTC11179_00563</name>
</gene>
<dbReference type="SUPFAM" id="SSF53756">
    <property type="entry name" value="UDP-Glycosyltransferase/glycogen phosphorylase"/>
    <property type="match status" value="1"/>
</dbReference>
<protein>
    <submittedName>
        <fullName evidence="1">UDP-D-galactose:(Glucosyl)lipopolysaccharide-1,6-D-galactosyltransferase</fullName>
    </submittedName>
</protein>
<keyword evidence="2" id="KW-1185">Reference proteome</keyword>
<evidence type="ECO:0000313" key="1">
    <source>
        <dbReference type="EMBL" id="STZ27036.1"/>
    </source>
</evidence>
<evidence type="ECO:0000313" key="2">
    <source>
        <dbReference type="Proteomes" id="UP000255024"/>
    </source>
</evidence>
<keyword evidence="1" id="KW-0808">Transferase</keyword>